<dbReference type="EMBL" id="JAGXOE010000335">
    <property type="protein sequence ID" value="MBS4104646.1"/>
    <property type="molecule type" value="Genomic_DNA"/>
</dbReference>
<dbReference type="Pfam" id="PF08436">
    <property type="entry name" value="DXP_redisom_C"/>
    <property type="match status" value="1"/>
</dbReference>
<evidence type="ECO:0000256" key="3">
    <source>
        <dbReference type="ARBA" id="ARBA00005094"/>
    </source>
</evidence>
<name>A0ABS5NK12_TSUPA</name>
<dbReference type="EC" id="1.1.1.267" evidence="5"/>
<dbReference type="SUPFAM" id="SSF51735">
    <property type="entry name" value="NAD(P)-binding Rossmann-fold domains"/>
    <property type="match status" value="1"/>
</dbReference>
<evidence type="ECO:0000256" key="1">
    <source>
        <dbReference type="ARBA" id="ARBA00001936"/>
    </source>
</evidence>
<evidence type="ECO:0000256" key="8">
    <source>
        <dbReference type="ARBA" id="ARBA00023002"/>
    </source>
</evidence>
<evidence type="ECO:0000259" key="13">
    <source>
        <dbReference type="Pfam" id="PF08436"/>
    </source>
</evidence>
<dbReference type="SUPFAM" id="SSF55347">
    <property type="entry name" value="Glyceraldehyde-3-phosphate dehydrogenase-like, C-terminal domain"/>
    <property type="match status" value="1"/>
</dbReference>
<dbReference type="InterPro" id="IPR013512">
    <property type="entry name" value="DXP_reductoisomerase_N"/>
</dbReference>
<evidence type="ECO:0000256" key="10">
    <source>
        <dbReference type="ARBA" id="ARBA00023229"/>
    </source>
</evidence>
<dbReference type="InterPro" id="IPR036291">
    <property type="entry name" value="NAD(P)-bd_dom_sf"/>
</dbReference>
<evidence type="ECO:0000259" key="12">
    <source>
        <dbReference type="Pfam" id="PF02670"/>
    </source>
</evidence>
<dbReference type="Proteomes" id="UP000676853">
    <property type="component" value="Unassembled WGS sequence"/>
</dbReference>
<keyword evidence="7" id="KW-0521">NADP</keyword>
<accession>A0ABS5NK12</accession>
<evidence type="ECO:0000313" key="15">
    <source>
        <dbReference type="Proteomes" id="UP000676853"/>
    </source>
</evidence>
<evidence type="ECO:0000256" key="2">
    <source>
        <dbReference type="ARBA" id="ARBA00001946"/>
    </source>
</evidence>
<protein>
    <recommendedName>
        <fullName evidence="5">1-deoxy-D-xylulose-5-phosphate reductoisomerase</fullName>
        <ecNumber evidence="5">1.1.1.267</ecNumber>
    </recommendedName>
</protein>
<comment type="similarity">
    <text evidence="4">Belongs to the DXR family.</text>
</comment>
<evidence type="ECO:0000256" key="7">
    <source>
        <dbReference type="ARBA" id="ARBA00022857"/>
    </source>
</evidence>
<comment type="cofactor">
    <cofactor evidence="2">
        <name>Mg(2+)</name>
        <dbReference type="ChEBI" id="CHEBI:18420"/>
    </cofactor>
</comment>
<feature type="non-terminal residue" evidence="14">
    <location>
        <position position="1"/>
    </location>
</feature>
<comment type="pathway">
    <text evidence="3">Isoprenoid biosynthesis; isopentenyl diphosphate biosynthesis via DXP pathway; isopentenyl diphosphate from 1-deoxy-D-xylulose 5-phosphate: step 1/6.</text>
</comment>
<keyword evidence="10" id="KW-0414">Isoprene biosynthesis</keyword>
<dbReference type="PANTHER" id="PTHR30525:SF0">
    <property type="entry name" value="1-DEOXY-D-XYLULOSE 5-PHOSPHATE REDUCTOISOMERASE, CHLOROPLASTIC"/>
    <property type="match status" value="1"/>
</dbReference>
<sequence length="199" mass="19946">ILGSTGSIGTQALEVIAENPDRFEVVGLGAGGGNPELLAEQARATGVDGARLGIADPARAAGFDGALTGQDAMTRLVETVEADVVLNGVVGSLGLGPTLAALDSGARLALANKESLVAGGSLVLKRAAEGQIVPVDSEHSAIAQCLRGGAPSEVDRLILTASGGPFFGRTRAELADVTPEQAGKHPTWSMGPMITLNSA</sequence>
<dbReference type="Gene3D" id="3.40.50.720">
    <property type="entry name" value="NAD(P)-binding Rossmann-like Domain"/>
    <property type="match status" value="1"/>
</dbReference>
<comment type="caution">
    <text evidence="14">The sequence shown here is derived from an EMBL/GenBank/DDBJ whole genome shotgun (WGS) entry which is preliminary data.</text>
</comment>
<feature type="domain" description="1-deoxy-D-xylulose 5-phosphate reductoisomerase C-terminal" evidence="13">
    <location>
        <begin position="132"/>
        <end position="199"/>
    </location>
</feature>
<proteinExistence type="inferred from homology"/>
<organism evidence="14 15">
    <name type="scientific">Tsukamurella paurometabola</name>
    <name type="common">Corynebacterium paurometabolum</name>
    <dbReference type="NCBI Taxonomy" id="2061"/>
    <lineage>
        <taxon>Bacteria</taxon>
        <taxon>Bacillati</taxon>
        <taxon>Actinomycetota</taxon>
        <taxon>Actinomycetes</taxon>
        <taxon>Mycobacteriales</taxon>
        <taxon>Tsukamurellaceae</taxon>
        <taxon>Tsukamurella</taxon>
    </lineage>
</organism>
<feature type="domain" description="1-deoxy-D-xylulose 5-phosphate reductoisomerase N-terminal" evidence="12">
    <location>
        <begin position="1"/>
        <end position="120"/>
    </location>
</feature>
<feature type="non-terminal residue" evidence="14">
    <location>
        <position position="199"/>
    </location>
</feature>
<gene>
    <name evidence="14" type="ORF">KFZ73_25875</name>
</gene>
<comment type="catalytic activity">
    <reaction evidence="11">
        <text>2-C-methyl-D-erythritol 4-phosphate + NADP(+) = 1-deoxy-D-xylulose 5-phosphate + NADPH + H(+)</text>
        <dbReference type="Rhea" id="RHEA:13717"/>
        <dbReference type="ChEBI" id="CHEBI:15378"/>
        <dbReference type="ChEBI" id="CHEBI:57783"/>
        <dbReference type="ChEBI" id="CHEBI:57792"/>
        <dbReference type="ChEBI" id="CHEBI:58262"/>
        <dbReference type="ChEBI" id="CHEBI:58349"/>
        <dbReference type="EC" id="1.1.1.267"/>
    </reaction>
    <physiologicalReaction direction="right-to-left" evidence="11">
        <dbReference type="Rhea" id="RHEA:13719"/>
    </physiologicalReaction>
</comment>
<dbReference type="InterPro" id="IPR013644">
    <property type="entry name" value="DXP_reductoisomerase_C"/>
</dbReference>
<evidence type="ECO:0000256" key="11">
    <source>
        <dbReference type="ARBA" id="ARBA00048543"/>
    </source>
</evidence>
<evidence type="ECO:0000256" key="6">
    <source>
        <dbReference type="ARBA" id="ARBA00022723"/>
    </source>
</evidence>
<dbReference type="InterPro" id="IPR003821">
    <property type="entry name" value="DXP_reductoisomerase"/>
</dbReference>
<keyword evidence="9" id="KW-0464">Manganese</keyword>
<keyword evidence="15" id="KW-1185">Reference proteome</keyword>
<comment type="cofactor">
    <cofactor evidence="1">
        <name>Mn(2+)</name>
        <dbReference type="ChEBI" id="CHEBI:29035"/>
    </cofactor>
</comment>
<evidence type="ECO:0000256" key="4">
    <source>
        <dbReference type="ARBA" id="ARBA00006825"/>
    </source>
</evidence>
<reference evidence="14 15" key="1">
    <citation type="submission" date="2021-04" db="EMBL/GenBank/DDBJ databases">
        <title>Whole genome sequence analysis of a thiophenic sulfur metabolizing bacteria.</title>
        <authorList>
            <person name="Akhtar N."/>
            <person name="Akram J."/>
            <person name="Aslam A."/>
        </authorList>
    </citation>
    <scope>NUCLEOTIDE SEQUENCE [LARGE SCALE GENOMIC DNA]</scope>
    <source>
        <strain evidence="14 15">3OW</strain>
    </source>
</reference>
<keyword evidence="6" id="KW-0479">Metal-binding</keyword>
<evidence type="ECO:0000256" key="9">
    <source>
        <dbReference type="ARBA" id="ARBA00023211"/>
    </source>
</evidence>
<dbReference type="PANTHER" id="PTHR30525">
    <property type="entry name" value="1-DEOXY-D-XYLULOSE 5-PHOSPHATE REDUCTOISOMERASE"/>
    <property type="match status" value="1"/>
</dbReference>
<evidence type="ECO:0000313" key="14">
    <source>
        <dbReference type="EMBL" id="MBS4104646.1"/>
    </source>
</evidence>
<evidence type="ECO:0000256" key="5">
    <source>
        <dbReference type="ARBA" id="ARBA00012366"/>
    </source>
</evidence>
<keyword evidence="8" id="KW-0560">Oxidoreductase</keyword>
<dbReference type="Pfam" id="PF02670">
    <property type="entry name" value="DXP_reductoisom"/>
    <property type="match status" value="1"/>
</dbReference>